<evidence type="ECO:0000313" key="3">
    <source>
        <dbReference type="Proteomes" id="UP000198822"/>
    </source>
</evidence>
<feature type="transmembrane region" description="Helical" evidence="1">
    <location>
        <begin position="54"/>
        <end position="78"/>
    </location>
</feature>
<evidence type="ECO:0008006" key="4">
    <source>
        <dbReference type="Google" id="ProtNLM"/>
    </source>
</evidence>
<dbReference type="RefSeq" id="WP_092505488.1">
    <property type="nucleotide sequence ID" value="NZ_LT629695.1"/>
</dbReference>
<dbReference type="AlphaFoldDB" id="A0A1G8FKJ0"/>
<keyword evidence="1" id="KW-1133">Transmembrane helix</keyword>
<keyword evidence="1" id="KW-0472">Membrane</keyword>
<accession>A0A1G8FKJ0</accession>
<dbReference type="EMBL" id="LT629695">
    <property type="protein sequence ID" value="SDH82559.1"/>
    <property type="molecule type" value="Genomic_DNA"/>
</dbReference>
<dbReference type="OrthoDB" id="4570818at2"/>
<evidence type="ECO:0000256" key="1">
    <source>
        <dbReference type="SAM" id="Phobius"/>
    </source>
</evidence>
<keyword evidence="3" id="KW-1185">Reference proteome</keyword>
<gene>
    <name evidence="2" type="ORF">SAMN04489720_2513</name>
</gene>
<feature type="transmembrane region" description="Helical" evidence="1">
    <location>
        <begin position="160"/>
        <end position="186"/>
    </location>
</feature>
<keyword evidence="1" id="KW-0812">Transmembrane</keyword>
<organism evidence="2 3">
    <name type="scientific">Agrococcus jejuensis</name>
    <dbReference type="NCBI Taxonomy" id="399736"/>
    <lineage>
        <taxon>Bacteria</taxon>
        <taxon>Bacillati</taxon>
        <taxon>Actinomycetota</taxon>
        <taxon>Actinomycetes</taxon>
        <taxon>Micrococcales</taxon>
        <taxon>Microbacteriaceae</taxon>
        <taxon>Agrococcus</taxon>
    </lineage>
</organism>
<sequence length="187" mass="19157">MSSPLDDLVAGFQHLAAQVPEWLQPLVISLAGAVPFVEGEGSAAIGVVAGLHPVVAGVAGVIGNLVAVTIVVLLGSRIREAAVARRRRTAAVRERELVGAGGVAVAPEPAKPESKGRRRVKQWLTRFGVPGASLLAPIALPTHFTAATLVASGVPKGWVLLWQAIAIVLWTTLVVVIASGVLAAVAS</sequence>
<name>A0A1G8FKJ0_9MICO</name>
<dbReference type="Proteomes" id="UP000198822">
    <property type="component" value="Chromosome I"/>
</dbReference>
<protein>
    <recommendedName>
        <fullName evidence="4">Small multidrug efflux protein</fullName>
    </recommendedName>
</protein>
<feature type="transmembrane region" description="Helical" evidence="1">
    <location>
        <begin position="123"/>
        <end position="140"/>
    </location>
</feature>
<reference evidence="3" key="1">
    <citation type="submission" date="2016-10" db="EMBL/GenBank/DDBJ databases">
        <authorList>
            <person name="Varghese N."/>
            <person name="Submissions S."/>
        </authorList>
    </citation>
    <scope>NUCLEOTIDE SEQUENCE [LARGE SCALE GENOMIC DNA]</scope>
    <source>
        <strain evidence="3">DSM 22002</strain>
    </source>
</reference>
<evidence type="ECO:0000313" key="2">
    <source>
        <dbReference type="EMBL" id="SDH82559.1"/>
    </source>
</evidence>
<dbReference type="STRING" id="399736.SAMN04489720_2513"/>
<proteinExistence type="predicted"/>